<evidence type="ECO:0000259" key="6">
    <source>
        <dbReference type="Pfam" id="PF01138"/>
    </source>
</evidence>
<dbReference type="AlphaFoldDB" id="A0A0D2U8G7"/>
<proteinExistence type="inferred from homology"/>
<evidence type="ECO:0000256" key="4">
    <source>
        <dbReference type="ARBA" id="ARBA00022490"/>
    </source>
</evidence>
<organism evidence="8 9">
    <name type="scientific">Capsaspora owczarzaki (strain ATCC 30864)</name>
    <dbReference type="NCBI Taxonomy" id="595528"/>
    <lineage>
        <taxon>Eukaryota</taxon>
        <taxon>Filasterea</taxon>
        <taxon>Capsaspora</taxon>
    </lineage>
</organism>
<dbReference type="Pfam" id="PF01138">
    <property type="entry name" value="RNase_PH"/>
    <property type="match status" value="1"/>
</dbReference>
<sequence>MLSRKLEFVSPEGLRIDGRRPNELRRIQARVGVFMQADGSAYIEQGNTKILATVYGPHEVSRKNKPLHDRAIINCEYRVASFATAERKKPVRTDKRALDLAAAVRGAFEGAVMTQLYPRSQIDIFLQVLQSDGGNRAVCINAATLALMDAGIAMKDFVCACSVGCIDDTPLLDINYIEDSAGGPDLTVAVLARSRKTVLVEMDSRLHIDRFDDVLRLAIDGCQAIHSILDSAMVERTKALLAGAASGADADL</sequence>
<dbReference type="InterPro" id="IPR015847">
    <property type="entry name" value="ExoRNase_PH_dom2"/>
</dbReference>
<evidence type="ECO:0000259" key="7">
    <source>
        <dbReference type="Pfam" id="PF03725"/>
    </source>
</evidence>
<dbReference type="GO" id="GO:0034475">
    <property type="term" value="P:U4 snRNA 3'-end processing"/>
    <property type="evidence" value="ECO:0007669"/>
    <property type="project" value="TreeGrafter"/>
</dbReference>
<dbReference type="PANTHER" id="PTHR11953">
    <property type="entry name" value="EXOSOME COMPLEX COMPONENT"/>
    <property type="match status" value="1"/>
</dbReference>
<dbReference type="GO" id="GO:0000177">
    <property type="term" value="C:cytoplasmic exosome (RNase complex)"/>
    <property type="evidence" value="ECO:0007669"/>
    <property type="project" value="TreeGrafter"/>
</dbReference>
<keyword evidence="4" id="KW-0963">Cytoplasm</keyword>
<protein>
    <submittedName>
        <fullName evidence="8">Exosome component 4</fullName>
    </submittedName>
</protein>
<dbReference type="EMBL" id="KE346362">
    <property type="protein sequence ID" value="KJE91386.1"/>
    <property type="molecule type" value="Genomic_DNA"/>
</dbReference>
<dbReference type="CDD" id="cd11370">
    <property type="entry name" value="RNase_PH_RRP41"/>
    <property type="match status" value="1"/>
</dbReference>
<dbReference type="FunFam" id="3.30.230.70:FF:000004">
    <property type="entry name" value="Exosome complex component Rrp41"/>
    <property type="match status" value="1"/>
</dbReference>
<evidence type="ECO:0000313" key="9">
    <source>
        <dbReference type="Proteomes" id="UP000008743"/>
    </source>
</evidence>
<dbReference type="GO" id="GO:0003723">
    <property type="term" value="F:RNA binding"/>
    <property type="evidence" value="ECO:0007669"/>
    <property type="project" value="TreeGrafter"/>
</dbReference>
<dbReference type="RefSeq" id="XP_004349273.1">
    <property type="nucleotide sequence ID" value="XM_004349223.2"/>
</dbReference>
<comment type="similarity">
    <text evidence="3">Belongs to the RNase PH family.</text>
</comment>
<dbReference type="Gene3D" id="3.30.230.70">
    <property type="entry name" value="GHMP Kinase, N-terminal domain"/>
    <property type="match status" value="1"/>
</dbReference>
<dbReference type="Pfam" id="PF03725">
    <property type="entry name" value="RNase_PH_C"/>
    <property type="match status" value="1"/>
</dbReference>
<dbReference type="FunCoup" id="A0A0D2U8G7">
    <property type="interactions" value="342"/>
</dbReference>
<dbReference type="GO" id="GO:0071051">
    <property type="term" value="P:poly(A)-dependent snoRNA 3'-end processing"/>
    <property type="evidence" value="ECO:0007669"/>
    <property type="project" value="TreeGrafter"/>
</dbReference>
<dbReference type="eggNOG" id="KOG1068">
    <property type="taxonomic scope" value="Eukaryota"/>
</dbReference>
<feature type="domain" description="Exoribonuclease phosphorolytic" evidence="7">
    <location>
        <begin position="156"/>
        <end position="220"/>
    </location>
</feature>
<reference evidence="9" key="1">
    <citation type="submission" date="2011-02" db="EMBL/GenBank/DDBJ databases">
        <title>The Genome Sequence of Capsaspora owczarzaki ATCC 30864.</title>
        <authorList>
            <person name="Russ C."/>
            <person name="Cuomo C."/>
            <person name="Burger G."/>
            <person name="Gray M.W."/>
            <person name="Holland P.W.H."/>
            <person name="King N."/>
            <person name="Lang F.B.F."/>
            <person name="Roger A.J."/>
            <person name="Ruiz-Trillo I."/>
            <person name="Young S.K."/>
            <person name="Zeng Q."/>
            <person name="Gargeya S."/>
            <person name="Alvarado L."/>
            <person name="Berlin A."/>
            <person name="Chapman S.B."/>
            <person name="Chen Z."/>
            <person name="Freedman E."/>
            <person name="Gellesch M."/>
            <person name="Goldberg J."/>
            <person name="Griggs A."/>
            <person name="Gujja S."/>
            <person name="Heilman E."/>
            <person name="Heiman D."/>
            <person name="Howarth C."/>
            <person name="Mehta T."/>
            <person name="Neiman D."/>
            <person name="Pearson M."/>
            <person name="Roberts A."/>
            <person name="Saif S."/>
            <person name="Shea T."/>
            <person name="Shenoy N."/>
            <person name="Sisk P."/>
            <person name="Stolte C."/>
            <person name="Sykes S."/>
            <person name="White J."/>
            <person name="Yandava C."/>
            <person name="Haas B."/>
            <person name="Nusbaum C."/>
            <person name="Birren B."/>
        </authorList>
    </citation>
    <scope>NUCLEOTIDE SEQUENCE</scope>
    <source>
        <strain evidence="9">ATCC 30864</strain>
    </source>
</reference>
<evidence type="ECO:0000256" key="2">
    <source>
        <dbReference type="ARBA" id="ARBA00004604"/>
    </source>
</evidence>
<dbReference type="InterPro" id="IPR027408">
    <property type="entry name" value="PNPase/RNase_PH_dom_sf"/>
</dbReference>
<dbReference type="GO" id="GO:0000176">
    <property type="term" value="C:nuclear exosome (RNase complex)"/>
    <property type="evidence" value="ECO:0007669"/>
    <property type="project" value="TreeGrafter"/>
</dbReference>
<dbReference type="STRING" id="595528.A0A0D2U8G7"/>
<evidence type="ECO:0000256" key="5">
    <source>
        <dbReference type="ARBA" id="ARBA00022835"/>
    </source>
</evidence>
<dbReference type="GO" id="GO:0071028">
    <property type="term" value="P:nuclear mRNA surveillance"/>
    <property type="evidence" value="ECO:0007669"/>
    <property type="project" value="TreeGrafter"/>
</dbReference>
<dbReference type="InterPro" id="IPR050080">
    <property type="entry name" value="RNase_PH"/>
</dbReference>
<dbReference type="Proteomes" id="UP000008743">
    <property type="component" value="Unassembled WGS sequence"/>
</dbReference>
<evidence type="ECO:0000313" key="8">
    <source>
        <dbReference type="EMBL" id="KJE91386.1"/>
    </source>
</evidence>
<comment type="subcellular location">
    <subcellularLocation>
        <location evidence="1">Cytoplasm</location>
    </subcellularLocation>
    <subcellularLocation>
        <location evidence="2">Nucleus</location>
        <location evidence="2">Nucleolus</location>
    </subcellularLocation>
</comment>
<evidence type="ECO:0000256" key="3">
    <source>
        <dbReference type="ARBA" id="ARBA00006678"/>
    </source>
</evidence>
<gene>
    <name evidence="8" type="ORF">CAOG_002523</name>
</gene>
<keyword evidence="9" id="KW-1185">Reference proteome</keyword>
<dbReference type="OMA" id="ECRINTH"/>
<dbReference type="SUPFAM" id="SSF55666">
    <property type="entry name" value="Ribonuclease PH domain 2-like"/>
    <property type="match status" value="1"/>
</dbReference>
<feature type="domain" description="Exoribonuclease phosphorolytic" evidence="6">
    <location>
        <begin position="23"/>
        <end position="152"/>
    </location>
</feature>
<name>A0A0D2U8G7_CAPO3</name>
<dbReference type="InterPro" id="IPR036345">
    <property type="entry name" value="ExoRNase_PH_dom2_sf"/>
</dbReference>
<evidence type="ECO:0000256" key="1">
    <source>
        <dbReference type="ARBA" id="ARBA00004496"/>
    </source>
</evidence>
<dbReference type="InterPro" id="IPR020568">
    <property type="entry name" value="Ribosomal_Su5_D2-typ_SF"/>
</dbReference>
<dbReference type="InParanoid" id="A0A0D2U8G7"/>
<keyword evidence="5" id="KW-0271">Exosome</keyword>
<dbReference type="GO" id="GO:0005730">
    <property type="term" value="C:nucleolus"/>
    <property type="evidence" value="ECO:0007669"/>
    <property type="project" value="UniProtKB-SubCell"/>
</dbReference>
<dbReference type="PhylomeDB" id="A0A0D2U8G7"/>
<dbReference type="GO" id="GO:0016075">
    <property type="term" value="P:rRNA catabolic process"/>
    <property type="evidence" value="ECO:0007669"/>
    <property type="project" value="TreeGrafter"/>
</dbReference>
<dbReference type="InterPro" id="IPR001247">
    <property type="entry name" value="ExoRNase_PH_dom1"/>
</dbReference>
<accession>A0A0D2U8G7</accession>
<dbReference type="OrthoDB" id="27298at2759"/>
<dbReference type="SUPFAM" id="SSF54211">
    <property type="entry name" value="Ribosomal protein S5 domain 2-like"/>
    <property type="match status" value="1"/>
</dbReference>
<dbReference type="PANTHER" id="PTHR11953:SF0">
    <property type="entry name" value="EXOSOME COMPLEX COMPONENT RRP41"/>
    <property type="match status" value="1"/>
</dbReference>